<accession>A0A3L7YXF5</accession>
<name>A0A3L7YXF5_9BACE</name>
<comment type="caution">
    <text evidence="1">The sequence shown here is derived from an EMBL/GenBank/DDBJ whole genome shotgun (WGS) entry which is preliminary data.</text>
</comment>
<dbReference type="AlphaFoldDB" id="A0A3L7YXF5"/>
<organism evidence="1 2">
    <name type="scientific">Bacteroides acidifaciens</name>
    <dbReference type="NCBI Taxonomy" id="85831"/>
    <lineage>
        <taxon>Bacteria</taxon>
        <taxon>Pseudomonadati</taxon>
        <taxon>Bacteroidota</taxon>
        <taxon>Bacteroidia</taxon>
        <taxon>Bacteroidales</taxon>
        <taxon>Bacteroidaceae</taxon>
        <taxon>Bacteroides</taxon>
    </lineage>
</organism>
<reference evidence="1 2" key="1">
    <citation type="submission" date="2018-09" db="EMBL/GenBank/DDBJ databases">
        <title>Murine metabolic-syndrome-specific gut microbial biobank.</title>
        <authorList>
            <person name="Liu C."/>
        </authorList>
    </citation>
    <scope>NUCLEOTIDE SEQUENCE [LARGE SCALE GENOMIC DNA]</scope>
    <source>
        <strain evidence="1 2">0.1X-D8-26</strain>
    </source>
</reference>
<dbReference type="Proteomes" id="UP000267159">
    <property type="component" value="Unassembled WGS sequence"/>
</dbReference>
<gene>
    <name evidence="1" type="ORF">D7Y07_18500</name>
</gene>
<evidence type="ECO:0000313" key="1">
    <source>
        <dbReference type="EMBL" id="RLT78577.1"/>
    </source>
</evidence>
<protein>
    <submittedName>
        <fullName evidence="1">Uncharacterized protein</fullName>
    </submittedName>
</protein>
<evidence type="ECO:0000313" key="2">
    <source>
        <dbReference type="Proteomes" id="UP000267159"/>
    </source>
</evidence>
<dbReference type="EMBL" id="RAZM01000097">
    <property type="protein sequence ID" value="RLT78577.1"/>
    <property type="molecule type" value="Genomic_DNA"/>
</dbReference>
<proteinExistence type="predicted"/>
<sequence length="63" mass="7530">MQLNGLFGTLTKIAEVFHPSEKLPLLYDRYNIVRFRQKTFILRLLLLPESKEFSCPVCERRFL</sequence>